<evidence type="ECO:0000313" key="3">
    <source>
        <dbReference type="Proteomes" id="UP000238348"/>
    </source>
</evidence>
<sequence>MRRTKQAHTGAQEDHTLASFEARSLSRAARERLAGAAPPRGAAAAGEARLGPSPAQRSVTARAARSDMLLVLLGALAAASSLGCGPAGRPGSMAPSGDCPTEYKPLMCLGNDEHCVTDRNGCRVCDCVEPGSPSRPIDRRDVP</sequence>
<dbReference type="Proteomes" id="UP000238348">
    <property type="component" value="Chromosome"/>
</dbReference>
<dbReference type="RefSeq" id="WP_159398038.1">
    <property type="nucleotide sequence ID" value="NZ_CP012673.1"/>
</dbReference>
<accession>A0A2L0FAT3</accession>
<dbReference type="EMBL" id="CP012673">
    <property type="protein sequence ID" value="AUX48690.1"/>
    <property type="molecule type" value="Genomic_DNA"/>
</dbReference>
<feature type="compositionally biased region" description="Low complexity" evidence="1">
    <location>
        <begin position="34"/>
        <end position="53"/>
    </location>
</feature>
<reference evidence="2 3" key="1">
    <citation type="submission" date="2015-09" db="EMBL/GenBank/DDBJ databases">
        <title>Sorangium comparison.</title>
        <authorList>
            <person name="Zaburannyi N."/>
            <person name="Bunk B."/>
            <person name="Overmann J."/>
            <person name="Mueller R."/>
        </authorList>
    </citation>
    <scope>NUCLEOTIDE SEQUENCE [LARGE SCALE GENOMIC DNA]</scope>
    <source>
        <strain evidence="2 3">So ce26</strain>
    </source>
</reference>
<organism evidence="2 3">
    <name type="scientific">Sorangium cellulosum</name>
    <name type="common">Polyangium cellulosum</name>
    <dbReference type="NCBI Taxonomy" id="56"/>
    <lineage>
        <taxon>Bacteria</taxon>
        <taxon>Pseudomonadati</taxon>
        <taxon>Myxococcota</taxon>
        <taxon>Polyangia</taxon>
        <taxon>Polyangiales</taxon>
        <taxon>Polyangiaceae</taxon>
        <taxon>Sorangium</taxon>
    </lineage>
</organism>
<proteinExistence type="predicted"/>
<evidence type="ECO:0000256" key="1">
    <source>
        <dbReference type="SAM" id="MobiDB-lite"/>
    </source>
</evidence>
<name>A0A2L0FAT3_SORCE</name>
<dbReference type="AlphaFoldDB" id="A0A2L0FAT3"/>
<feature type="region of interest" description="Disordered" evidence="1">
    <location>
        <begin position="32"/>
        <end position="61"/>
    </location>
</feature>
<dbReference type="OrthoDB" id="9949303at2"/>
<gene>
    <name evidence="2" type="ORF">SOCE26_102310</name>
</gene>
<protein>
    <submittedName>
        <fullName evidence="2">Uncharacterized protein</fullName>
    </submittedName>
</protein>
<evidence type="ECO:0000313" key="2">
    <source>
        <dbReference type="EMBL" id="AUX48690.1"/>
    </source>
</evidence>